<keyword evidence="3" id="KW-1185">Reference proteome</keyword>
<reference evidence="2" key="1">
    <citation type="submission" date="2023-06" db="EMBL/GenBank/DDBJ databases">
        <authorList>
            <consortium name="Lawrence Berkeley National Laboratory"/>
            <person name="Ahrendt S."/>
            <person name="Sahu N."/>
            <person name="Indic B."/>
            <person name="Wong-Bajracharya J."/>
            <person name="Merenyi Z."/>
            <person name="Ke H.-M."/>
            <person name="Monk M."/>
            <person name="Kocsube S."/>
            <person name="Drula E."/>
            <person name="Lipzen A."/>
            <person name="Balint B."/>
            <person name="Henrissat B."/>
            <person name="Andreopoulos B."/>
            <person name="Martin F.M."/>
            <person name="Harder C.B."/>
            <person name="Rigling D."/>
            <person name="Ford K.L."/>
            <person name="Foster G.D."/>
            <person name="Pangilinan J."/>
            <person name="Papanicolaou A."/>
            <person name="Barry K."/>
            <person name="LaButti K."/>
            <person name="Viragh M."/>
            <person name="Koriabine M."/>
            <person name="Yan M."/>
            <person name="Riley R."/>
            <person name="Champramary S."/>
            <person name="Plett K.L."/>
            <person name="Tsai I.J."/>
            <person name="Slot J."/>
            <person name="Sipos G."/>
            <person name="Plett J."/>
            <person name="Nagy L.G."/>
            <person name="Grigoriev I.V."/>
        </authorList>
    </citation>
    <scope>NUCLEOTIDE SEQUENCE</scope>
    <source>
        <strain evidence="2">HWK02</strain>
    </source>
</reference>
<keyword evidence="1" id="KW-0175">Coiled coil</keyword>
<proteinExistence type="predicted"/>
<gene>
    <name evidence="2" type="ORF">EDD18DRAFT_1363280</name>
</gene>
<evidence type="ECO:0000313" key="3">
    <source>
        <dbReference type="Proteomes" id="UP001175228"/>
    </source>
</evidence>
<feature type="coiled-coil region" evidence="1">
    <location>
        <begin position="20"/>
        <end position="47"/>
    </location>
</feature>
<evidence type="ECO:0000313" key="2">
    <source>
        <dbReference type="EMBL" id="KAK0481052.1"/>
    </source>
</evidence>
<comment type="caution">
    <text evidence="2">The sequence shown here is derived from an EMBL/GenBank/DDBJ whole genome shotgun (WGS) entry which is preliminary data.</text>
</comment>
<organism evidence="2 3">
    <name type="scientific">Armillaria luteobubalina</name>
    <dbReference type="NCBI Taxonomy" id="153913"/>
    <lineage>
        <taxon>Eukaryota</taxon>
        <taxon>Fungi</taxon>
        <taxon>Dikarya</taxon>
        <taxon>Basidiomycota</taxon>
        <taxon>Agaricomycotina</taxon>
        <taxon>Agaricomycetes</taxon>
        <taxon>Agaricomycetidae</taxon>
        <taxon>Agaricales</taxon>
        <taxon>Marasmiineae</taxon>
        <taxon>Physalacriaceae</taxon>
        <taxon>Armillaria</taxon>
    </lineage>
</organism>
<accession>A0AA39PBA8</accession>
<dbReference type="EMBL" id="JAUEPU010000075">
    <property type="protein sequence ID" value="KAK0481052.1"/>
    <property type="molecule type" value="Genomic_DNA"/>
</dbReference>
<name>A0AA39PBA8_9AGAR</name>
<sequence>MSAPPVLSATENLNNINFSSEELVEAMKNLQLQNQALLQENRTLKVTHMPQGKAKAVALEQVEDDDDESILDAKDIKRLQRDGWSLIIFCYLWWDKLPVFGFDRSQCQEELDLLRAKLAKWYALPKEAQAAIDHFTKKKRQVESRLDLLCVVEALYQEVPKKYHDLIKSDYTHLTMVVCSVSFLSQ</sequence>
<dbReference type="AlphaFoldDB" id="A0AA39PBA8"/>
<dbReference type="Proteomes" id="UP001175228">
    <property type="component" value="Unassembled WGS sequence"/>
</dbReference>
<evidence type="ECO:0000256" key="1">
    <source>
        <dbReference type="SAM" id="Coils"/>
    </source>
</evidence>
<protein>
    <submittedName>
        <fullName evidence="2">Uncharacterized protein</fullName>
    </submittedName>
</protein>